<evidence type="ECO:0000256" key="3">
    <source>
        <dbReference type="ARBA" id="ARBA00022764"/>
    </source>
</evidence>
<evidence type="ECO:0000313" key="6">
    <source>
        <dbReference type="Proteomes" id="UP001549204"/>
    </source>
</evidence>
<dbReference type="Gene3D" id="3.40.190.10">
    <property type="entry name" value="Periplasmic binding protein-like II"/>
    <property type="match status" value="2"/>
</dbReference>
<accession>A0ABV2GXU9</accession>
<comment type="subcellular location">
    <subcellularLocation>
        <location evidence="1">Periplasm</location>
    </subcellularLocation>
</comment>
<gene>
    <name evidence="5" type="ORF">ABID19_006061</name>
</gene>
<evidence type="ECO:0000256" key="2">
    <source>
        <dbReference type="ARBA" id="ARBA00008520"/>
    </source>
</evidence>
<dbReference type="SUPFAM" id="SSF53850">
    <property type="entry name" value="Periplasmic binding protein-like II"/>
    <property type="match status" value="1"/>
</dbReference>
<dbReference type="PANTHER" id="PTHR43649">
    <property type="entry name" value="ARABINOSE-BINDING PROTEIN-RELATED"/>
    <property type="match status" value="1"/>
</dbReference>
<comment type="similarity">
    <text evidence="2">Belongs to the bacterial solute-binding protein 1 family.</text>
</comment>
<evidence type="ECO:0000256" key="1">
    <source>
        <dbReference type="ARBA" id="ARBA00004418"/>
    </source>
</evidence>
<evidence type="ECO:0000256" key="4">
    <source>
        <dbReference type="SAM" id="SignalP"/>
    </source>
</evidence>
<comment type="caution">
    <text evidence="5">The sequence shown here is derived from an EMBL/GenBank/DDBJ whole genome shotgun (WGS) entry which is preliminary data.</text>
</comment>
<organism evidence="5 6">
    <name type="scientific">Mesorhizobium robiniae</name>
    <dbReference type="NCBI Taxonomy" id="559315"/>
    <lineage>
        <taxon>Bacteria</taxon>
        <taxon>Pseudomonadati</taxon>
        <taxon>Pseudomonadota</taxon>
        <taxon>Alphaproteobacteria</taxon>
        <taxon>Hyphomicrobiales</taxon>
        <taxon>Phyllobacteriaceae</taxon>
        <taxon>Mesorhizobium</taxon>
    </lineage>
</organism>
<keyword evidence="4" id="KW-0732">Signal</keyword>
<feature type="signal peptide" evidence="4">
    <location>
        <begin position="1"/>
        <end position="23"/>
    </location>
</feature>
<dbReference type="Pfam" id="PF01547">
    <property type="entry name" value="SBP_bac_1"/>
    <property type="match status" value="1"/>
</dbReference>
<dbReference type="EMBL" id="JBEPMC010000014">
    <property type="protein sequence ID" value="MET3582999.1"/>
    <property type="molecule type" value="Genomic_DNA"/>
</dbReference>
<sequence>MRKMLFLATTILAAALSSAAANAEQKEVTVWSWFVQSTMQKSIAAFEKAHPDVKVNYTYYNYSPEYITALKAAAASGSLPDVIGLQPGSLTQQYRENLEAVNERAAKQWGDKWAEKVFPVNRKQMLMGNPKGDENYYIIPQESQVLCIWYNRKIFEKLKLSAPKTYDELKAAAKALTDNGYIPMFQGAADGWQNENVFLMLANQFSAGIVDKAQAGETPWTAPELVAAMKAWKGLFDDGIFQQGALGAHAYPTGAQLFAQGKVGMMALGSWWMQESKFPPPLSEFVQNMDGFDFFYLPPVKDGNSASPPVGGIDIGYGLTKNGGKNPEAWTFLAELTDGVGLQEALNDLNDLPAFDGNAPKGDITDHVKEMSARFMADLPKAENQRFASPAVAEALDNALAGVAAGSVEPEAALAGVQAATEKALAAK</sequence>
<dbReference type="RefSeq" id="WP_263806603.1">
    <property type="nucleotide sequence ID" value="NZ_JBEPMC010000014.1"/>
</dbReference>
<evidence type="ECO:0000313" key="5">
    <source>
        <dbReference type="EMBL" id="MET3582999.1"/>
    </source>
</evidence>
<dbReference type="InterPro" id="IPR006059">
    <property type="entry name" value="SBP"/>
</dbReference>
<dbReference type="Proteomes" id="UP001549204">
    <property type="component" value="Unassembled WGS sequence"/>
</dbReference>
<protein>
    <submittedName>
        <fullName evidence="5">Raffinose/stachyose/melibiose transport system substrate-binding protein</fullName>
    </submittedName>
</protein>
<name>A0ABV2GXU9_9HYPH</name>
<proteinExistence type="inferred from homology"/>
<dbReference type="InterPro" id="IPR050490">
    <property type="entry name" value="Bact_solute-bd_prot1"/>
</dbReference>
<keyword evidence="6" id="KW-1185">Reference proteome</keyword>
<feature type="chain" id="PRO_5047301043" evidence="4">
    <location>
        <begin position="24"/>
        <end position="428"/>
    </location>
</feature>
<reference evidence="5 6" key="1">
    <citation type="submission" date="2024-06" db="EMBL/GenBank/DDBJ databases">
        <title>Genomic Encyclopedia of Type Strains, Phase IV (KMG-IV): sequencing the most valuable type-strain genomes for metagenomic binning, comparative biology and taxonomic classification.</title>
        <authorList>
            <person name="Goeker M."/>
        </authorList>
    </citation>
    <scope>NUCLEOTIDE SEQUENCE [LARGE SCALE GENOMIC DNA]</scope>
    <source>
        <strain evidence="5 6">DSM 100022</strain>
    </source>
</reference>
<keyword evidence="3" id="KW-0574">Periplasm</keyword>